<sequence>MTLRLERRRYDDADALPLIEAVQAEYTRMYGQPDGAPLDPEQLAPPAGDFVIAYLDGAPVAMGGWRTLPDGRAELKRMFVLESARGRGISGRVLTHLEATARAAGIAEMVLETTTLHVPALGLYRSRGYDDVPAFGYYSDGPRTVSLGRSLASG</sequence>
<dbReference type="Proteomes" id="UP000192775">
    <property type="component" value="Chromosome"/>
</dbReference>
<dbReference type="EMBL" id="CP020715">
    <property type="protein sequence ID" value="ARJ06391.1"/>
    <property type="molecule type" value="Genomic_DNA"/>
</dbReference>
<keyword evidence="2" id="KW-0012">Acyltransferase</keyword>
<gene>
    <name evidence="3" type="ORF">B5808_15090</name>
</gene>
<dbReference type="KEGG" id="cphy:B5808_15090"/>
<dbReference type="STRING" id="1619308.B5808_15090"/>
<reference evidence="3 4" key="1">
    <citation type="submission" date="2017-04" db="EMBL/GenBank/DDBJ databases">
        <authorList>
            <person name="Afonso C.L."/>
            <person name="Miller P.J."/>
            <person name="Scott M.A."/>
            <person name="Spackman E."/>
            <person name="Goraichik I."/>
            <person name="Dimitrov K.M."/>
            <person name="Suarez D.L."/>
            <person name="Swayne D.E."/>
        </authorList>
    </citation>
    <scope>NUCLEOTIDE SEQUENCE [LARGE SCALE GENOMIC DNA]</scope>
    <source>
        <strain evidence="4">XA(T)</strain>
    </source>
</reference>
<organism evidence="3 4">
    <name type="scientific">Cnuibacter physcomitrellae</name>
    <dbReference type="NCBI Taxonomy" id="1619308"/>
    <lineage>
        <taxon>Bacteria</taxon>
        <taxon>Bacillati</taxon>
        <taxon>Actinomycetota</taxon>
        <taxon>Actinomycetes</taxon>
        <taxon>Micrococcales</taxon>
        <taxon>Microbacteriaceae</taxon>
        <taxon>Cnuibacter</taxon>
    </lineage>
</organism>
<evidence type="ECO:0000256" key="2">
    <source>
        <dbReference type="ARBA" id="ARBA00023315"/>
    </source>
</evidence>
<dbReference type="RefSeq" id="WP_085020529.1">
    <property type="nucleotide sequence ID" value="NZ_BMHD01000001.1"/>
</dbReference>
<dbReference type="Gene3D" id="3.40.630.30">
    <property type="match status" value="1"/>
</dbReference>
<dbReference type="InterPro" id="IPR000182">
    <property type="entry name" value="GNAT_dom"/>
</dbReference>
<proteinExistence type="predicted"/>
<protein>
    <submittedName>
        <fullName evidence="3">GNAT family N-acetyltransferase</fullName>
    </submittedName>
</protein>
<dbReference type="InterPro" id="IPR016181">
    <property type="entry name" value="Acyl_CoA_acyltransferase"/>
</dbReference>
<evidence type="ECO:0000256" key="1">
    <source>
        <dbReference type="ARBA" id="ARBA00022679"/>
    </source>
</evidence>
<keyword evidence="1 3" id="KW-0808">Transferase</keyword>
<evidence type="ECO:0000313" key="4">
    <source>
        <dbReference type="Proteomes" id="UP000192775"/>
    </source>
</evidence>
<dbReference type="InterPro" id="IPR050832">
    <property type="entry name" value="Bact_Acetyltransf"/>
</dbReference>
<name>A0A1X9LR36_9MICO</name>
<dbReference type="Pfam" id="PF00583">
    <property type="entry name" value="Acetyltransf_1"/>
    <property type="match status" value="1"/>
</dbReference>
<evidence type="ECO:0000313" key="3">
    <source>
        <dbReference type="EMBL" id="ARJ06391.1"/>
    </source>
</evidence>
<keyword evidence="4" id="KW-1185">Reference proteome</keyword>
<accession>A0A1X9LR36</accession>
<dbReference type="SUPFAM" id="SSF55729">
    <property type="entry name" value="Acyl-CoA N-acyltransferases (Nat)"/>
    <property type="match status" value="1"/>
</dbReference>
<dbReference type="CDD" id="cd04301">
    <property type="entry name" value="NAT_SF"/>
    <property type="match status" value="1"/>
</dbReference>
<dbReference type="PROSITE" id="PS51186">
    <property type="entry name" value="GNAT"/>
    <property type="match status" value="1"/>
</dbReference>
<dbReference type="PANTHER" id="PTHR43877">
    <property type="entry name" value="AMINOALKYLPHOSPHONATE N-ACETYLTRANSFERASE-RELATED-RELATED"/>
    <property type="match status" value="1"/>
</dbReference>
<dbReference type="AlphaFoldDB" id="A0A1X9LR36"/>
<dbReference type="PANTHER" id="PTHR43877:SF2">
    <property type="entry name" value="AMINOALKYLPHOSPHONATE N-ACETYLTRANSFERASE-RELATED"/>
    <property type="match status" value="1"/>
</dbReference>
<dbReference type="GO" id="GO:0016747">
    <property type="term" value="F:acyltransferase activity, transferring groups other than amino-acyl groups"/>
    <property type="evidence" value="ECO:0007669"/>
    <property type="project" value="InterPro"/>
</dbReference>